<dbReference type="AlphaFoldDB" id="A0A9Q1JM65"/>
<proteinExistence type="predicted"/>
<protein>
    <submittedName>
        <fullName evidence="2">Uncharacterized protein</fullName>
    </submittedName>
</protein>
<dbReference type="EMBL" id="JAKOGI010001391">
    <property type="protein sequence ID" value="KAJ8425856.1"/>
    <property type="molecule type" value="Genomic_DNA"/>
</dbReference>
<name>A0A9Q1JM65_9CARY</name>
<sequence>MAPPTSCGRLGKARFCNLDSSEDNRFPVANDTVRGNSDDADSPITSDTDDDDGDDKQRKKKKKRTIRYPRYNASSLKEGIELQVGLMFINKEQLRDAVEDYRIMKGYDIRIQYSDKKDFKHFAMQKDVNGVCGHLDHNSSNKGFGINLRGLQGSIQHDKGLCQGAS</sequence>
<evidence type="ECO:0000313" key="2">
    <source>
        <dbReference type="EMBL" id="KAJ8425856.1"/>
    </source>
</evidence>
<organism evidence="2 3">
    <name type="scientific">Carnegiea gigantea</name>
    <dbReference type="NCBI Taxonomy" id="171969"/>
    <lineage>
        <taxon>Eukaryota</taxon>
        <taxon>Viridiplantae</taxon>
        <taxon>Streptophyta</taxon>
        <taxon>Embryophyta</taxon>
        <taxon>Tracheophyta</taxon>
        <taxon>Spermatophyta</taxon>
        <taxon>Magnoliopsida</taxon>
        <taxon>eudicotyledons</taxon>
        <taxon>Gunneridae</taxon>
        <taxon>Pentapetalae</taxon>
        <taxon>Caryophyllales</taxon>
        <taxon>Cactineae</taxon>
        <taxon>Cactaceae</taxon>
        <taxon>Cactoideae</taxon>
        <taxon>Echinocereeae</taxon>
        <taxon>Carnegiea</taxon>
    </lineage>
</organism>
<feature type="region of interest" description="Disordered" evidence="1">
    <location>
        <begin position="21"/>
        <end position="66"/>
    </location>
</feature>
<comment type="caution">
    <text evidence="2">The sequence shown here is derived from an EMBL/GenBank/DDBJ whole genome shotgun (WGS) entry which is preliminary data.</text>
</comment>
<gene>
    <name evidence="2" type="ORF">Cgig2_020324</name>
</gene>
<accession>A0A9Q1JM65</accession>
<dbReference type="Proteomes" id="UP001153076">
    <property type="component" value="Unassembled WGS sequence"/>
</dbReference>
<evidence type="ECO:0000313" key="3">
    <source>
        <dbReference type="Proteomes" id="UP001153076"/>
    </source>
</evidence>
<dbReference type="OrthoDB" id="1838885at2759"/>
<reference evidence="2" key="1">
    <citation type="submission" date="2022-04" db="EMBL/GenBank/DDBJ databases">
        <title>Carnegiea gigantea Genome sequencing and assembly v2.</title>
        <authorList>
            <person name="Copetti D."/>
            <person name="Sanderson M.J."/>
            <person name="Burquez A."/>
            <person name="Wojciechowski M.F."/>
        </authorList>
    </citation>
    <scope>NUCLEOTIDE SEQUENCE</scope>
    <source>
        <strain evidence="2">SGP5-SGP5p</strain>
        <tissue evidence="2">Aerial part</tissue>
    </source>
</reference>
<evidence type="ECO:0000256" key="1">
    <source>
        <dbReference type="SAM" id="MobiDB-lite"/>
    </source>
</evidence>
<keyword evidence="3" id="KW-1185">Reference proteome</keyword>